<dbReference type="InterPro" id="IPR048365">
    <property type="entry name" value="TNP-like_RNaseH_N"/>
</dbReference>
<evidence type="ECO:0000259" key="1">
    <source>
        <dbReference type="Pfam" id="PF21787"/>
    </source>
</evidence>
<protein>
    <recommendedName>
        <fullName evidence="1">Transposable element P transposase-like RNase H domain-containing protein</fullName>
    </recommendedName>
</protein>
<evidence type="ECO:0000313" key="2">
    <source>
        <dbReference type="EMBL" id="MBY24033.1"/>
    </source>
</evidence>
<reference evidence="2" key="1">
    <citation type="submission" date="2018-04" db="EMBL/GenBank/DDBJ databases">
        <title>Transcriptome of Schizaphis graminum biotype I.</title>
        <authorList>
            <person name="Scully E.D."/>
            <person name="Geib S.M."/>
            <person name="Palmer N.A."/>
            <person name="Koch K."/>
            <person name="Bradshaw J."/>
            <person name="Heng-Moss T."/>
            <person name="Sarath G."/>
        </authorList>
    </citation>
    <scope>NUCLEOTIDE SEQUENCE</scope>
</reference>
<feature type="domain" description="Transposable element P transposase-like RNase H" evidence="1">
    <location>
        <begin position="42"/>
        <end position="107"/>
    </location>
</feature>
<gene>
    <name evidence="2" type="ORF">g.55244</name>
</gene>
<dbReference type="AlphaFoldDB" id="A0A2S2P3I2"/>
<name>A0A2S2P3I2_SCHGA</name>
<sequence length="131" mass="15049">MNVYLFESKVKKTYEHLKSHDILSLPSIVTLDKYLTSTKGMYGFQTSTFSCLNEKSKHLKPEEKRGTLLIDEMKVSEQLIFDKKTLKVNGFTNLGEYTPLHQNNQEKTPCISVDVPTFSREMGSSFSLLFE</sequence>
<dbReference type="EMBL" id="GGMR01011414">
    <property type="protein sequence ID" value="MBY24033.1"/>
    <property type="molecule type" value="Transcribed_RNA"/>
</dbReference>
<accession>A0A2S2P3I2</accession>
<proteinExistence type="predicted"/>
<dbReference type="Pfam" id="PF21787">
    <property type="entry name" value="TNP-like_RNaseH_N"/>
    <property type="match status" value="1"/>
</dbReference>
<organism evidence="2">
    <name type="scientific">Schizaphis graminum</name>
    <name type="common">Green bug aphid</name>
    <dbReference type="NCBI Taxonomy" id="13262"/>
    <lineage>
        <taxon>Eukaryota</taxon>
        <taxon>Metazoa</taxon>
        <taxon>Ecdysozoa</taxon>
        <taxon>Arthropoda</taxon>
        <taxon>Hexapoda</taxon>
        <taxon>Insecta</taxon>
        <taxon>Pterygota</taxon>
        <taxon>Neoptera</taxon>
        <taxon>Paraneoptera</taxon>
        <taxon>Hemiptera</taxon>
        <taxon>Sternorrhyncha</taxon>
        <taxon>Aphidomorpha</taxon>
        <taxon>Aphidoidea</taxon>
        <taxon>Aphididae</taxon>
        <taxon>Aphidini</taxon>
        <taxon>Schizaphis</taxon>
    </lineage>
</organism>